<feature type="compositionally biased region" description="Basic and acidic residues" evidence="1">
    <location>
        <begin position="20"/>
        <end position="47"/>
    </location>
</feature>
<feature type="region of interest" description="Disordered" evidence="1">
    <location>
        <begin position="1"/>
        <end position="49"/>
    </location>
</feature>
<dbReference type="EMBL" id="OX459948">
    <property type="protein sequence ID" value="CAI9155631.1"/>
    <property type="molecule type" value="Genomic_DNA"/>
</dbReference>
<feature type="compositionally biased region" description="Polar residues" evidence="1">
    <location>
        <begin position="1"/>
        <end position="13"/>
    </location>
</feature>
<evidence type="ECO:0000256" key="1">
    <source>
        <dbReference type="SAM" id="MobiDB-lite"/>
    </source>
</evidence>
<proteinExistence type="predicted"/>
<accession>A0ABN8Y5B0</accession>
<evidence type="ECO:0000313" key="3">
    <source>
        <dbReference type="Proteomes" id="UP001176941"/>
    </source>
</evidence>
<keyword evidence="3" id="KW-1185">Reference proteome</keyword>
<organism evidence="2 3">
    <name type="scientific">Rangifer tarandus platyrhynchus</name>
    <name type="common">Svalbard reindeer</name>
    <dbReference type="NCBI Taxonomy" id="3082113"/>
    <lineage>
        <taxon>Eukaryota</taxon>
        <taxon>Metazoa</taxon>
        <taxon>Chordata</taxon>
        <taxon>Craniata</taxon>
        <taxon>Vertebrata</taxon>
        <taxon>Euteleostomi</taxon>
        <taxon>Mammalia</taxon>
        <taxon>Eutheria</taxon>
        <taxon>Laurasiatheria</taxon>
        <taxon>Artiodactyla</taxon>
        <taxon>Ruminantia</taxon>
        <taxon>Pecora</taxon>
        <taxon>Cervidae</taxon>
        <taxon>Odocoileinae</taxon>
        <taxon>Rangifer</taxon>
    </lineage>
</organism>
<protein>
    <submittedName>
        <fullName evidence="2">Uncharacterized protein</fullName>
    </submittedName>
</protein>
<reference evidence="2" key="1">
    <citation type="submission" date="2023-04" db="EMBL/GenBank/DDBJ databases">
        <authorList>
            <consortium name="ELIXIR-Norway"/>
        </authorList>
    </citation>
    <scope>NUCLEOTIDE SEQUENCE [LARGE SCALE GENOMIC DNA]</scope>
</reference>
<name>A0ABN8Y5B0_RANTA</name>
<sequence length="112" mass="12603">MKDGEQVTNSGSLLVTHMLPHTESRADEKGSLHKTGRPDPEPPERSQLRGCVRHRVSLHLRFLGLKHGSREDILYALVLGNAWTTVSLRRHSKFVIGGERSTTRGSRHSYHS</sequence>
<gene>
    <name evidence="2" type="ORF">MRATA1EN1_LOCUS4593</name>
</gene>
<evidence type="ECO:0000313" key="2">
    <source>
        <dbReference type="EMBL" id="CAI9155631.1"/>
    </source>
</evidence>
<dbReference type="Proteomes" id="UP001176941">
    <property type="component" value="Chromosome 12"/>
</dbReference>